<comment type="caution">
    <text evidence="1">The sequence shown here is derived from an EMBL/GenBank/DDBJ whole genome shotgun (WGS) entry which is preliminary data.</text>
</comment>
<dbReference type="AlphaFoldDB" id="A0A5Y1WL09"/>
<name>A0A5Y1WL09_SALER</name>
<protein>
    <submittedName>
        <fullName evidence="1">Uncharacterized protein</fullName>
    </submittedName>
</protein>
<proteinExistence type="predicted"/>
<gene>
    <name evidence="1" type="ORF">FNI14_18165</name>
</gene>
<organism evidence="1">
    <name type="scientific">Salmonella enterica subsp. salamae</name>
    <dbReference type="NCBI Taxonomy" id="59202"/>
    <lineage>
        <taxon>Bacteria</taxon>
        <taxon>Pseudomonadati</taxon>
        <taxon>Pseudomonadota</taxon>
        <taxon>Gammaproteobacteria</taxon>
        <taxon>Enterobacterales</taxon>
        <taxon>Enterobacteriaceae</taxon>
        <taxon>Salmonella</taxon>
    </lineage>
</organism>
<sequence>MNGIHRARLLLLSEEGKSRFHNAFGLTGIIREMNTDTVISPGVSERSREGGSYTIVVTLQPCLLNELKRCKRP</sequence>
<evidence type="ECO:0000313" key="1">
    <source>
        <dbReference type="EMBL" id="ECC1607874.1"/>
    </source>
</evidence>
<reference evidence="1" key="1">
    <citation type="submission" date="2019-07" db="EMBL/GenBank/DDBJ databases">
        <authorList>
            <person name="Ashton P.M."/>
            <person name="Dallman T."/>
            <person name="Nair S."/>
            <person name="De Pinna E."/>
            <person name="Peters T."/>
            <person name="Grant K."/>
        </authorList>
    </citation>
    <scope>NUCLEOTIDE SEQUENCE</scope>
    <source>
        <strain evidence="1">646013</strain>
    </source>
</reference>
<accession>A0A5Y1WL09</accession>
<dbReference type="EMBL" id="AAIAJV010000022">
    <property type="protein sequence ID" value="ECC1607874.1"/>
    <property type="molecule type" value="Genomic_DNA"/>
</dbReference>